<dbReference type="Proteomes" id="UP001314169">
    <property type="component" value="Chromosome 1"/>
</dbReference>
<dbReference type="InterPro" id="IPR050657">
    <property type="entry name" value="Ankyrin_repeat_domain"/>
</dbReference>
<feature type="repeat" description="ANK" evidence="2">
    <location>
        <begin position="180"/>
        <end position="212"/>
    </location>
</feature>
<accession>A0ABN9Z2V7</accession>
<feature type="region of interest" description="Disordered" evidence="4">
    <location>
        <begin position="278"/>
        <end position="321"/>
    </location>
</feature>
<dbReference type="Pfam" id="PF14915">
    <property type="entry name" value="CCDC144C"/>
    <property type="match status" value="1"/>
</dbReference>
<feature type="domain" description="CCDC144C-like coiled-coil" evidence="6">
    <location>
        <begin position="850"/>
        <end position="1220"/>
    </location>
</feature>
<feature type="coiled-coil region" evidence="3">
    <location>
        <begin position="1193"/>
        <end position="1415"/>
    </location>
</feature>
<evidence type="ECO:0000259" key="6">
    <source>
        <dbReference type="Pfam" id="PF14915"/>
    </source>
</evidence>
<feature type="region of interest" description="Disordered" evidence="4">
    <location>
        <begin position="582"/>
        <end position="602"/>
    </location>
</feature>
<feature type="region of interest" description="Disordered" evidence="4">
    <location>
        <begin position="622"/>
        <end position="661"/>
    </location>
</feature>
<dbReference type="PROSITE" id="PS50088">
    <property type="entry name" value="ANK_REPEAT"/>
    <property type="match status" value="4"/>
</dbReference>
<dbReference type="EMBL" id="OY882858">
    <property type="protein sequence ID" value="CAK6432634.1"/>
    <property type="molecule type" value="Genomic_DNA"/>
</dbReference>
<feature type="compositionally biased region" description="Acidic residues" evidence="4">
    <location>
        <begin position="464"/>
        <end position="474"/>
    </location>
</feature>
<gene>
    <name evidence="7" type="ORF">MPIPNATIZW_LOCUS940</name>
</gene>
<organism evidence="7 8">
    <name type="scientific">Pipistrellus nathusii</name>
    <name type="common">Nathusius' pipistrelle</name>
    <dbReference type="NCBI Taxonomy" id="59473"/>
    <lineage>
        <taxon>Eukaryota</taxon>
        <taxon>Metazoa</taxon>
        <taxon>Chordata</taxon>
        <taxon>Craniata</taxon>
        <taxon>Vertebrata</taxon>
        <taxon>Euteleostomi</taxon>
        <taxon>Mammalia</taxon>
        <taxon>Eutheria</taxon>
        <taxon>Laurasiatheria</taxon>
        <taxon>Chiroptera</taxon>
        <taxon>Yangochiroptera</taxon>
        <taxon>Vespertilionidae</taxon>
        <taxon>Pipistrellus</taxon>
    </lineage>
</organism>
<evidence type="ECO:0000256" key="2">
    <source>
        <dbReference type="PROSITE-ProRule" id="PRU00023"/>
    </source>
</evidence>
<proteinExistence type="predicted"/>
<feature type="coiled-coil region" evidence="3">
    <location>
        <begin position="743"/>
        <end position="892"/>
    </location>
</feature>
<dbReference type="Pfam" id="PF12796">
    <property type="entry name" value="Ank_2"/>
    <property type="match status" value="1"/>
</dbReference>
<feature type="repeat" description="ANK" evidence="2">
    <location>
        <begin position="114"/>
        <end position="146"/>
    </location>
</feature>
<dbReference type="PANTHER" id="PTHR24147">
    <property type="entry name" value="ANKYRIN REPEAT DOMAIN 36-RELATED"/>
    <property type="match status" value="1"/>
</dbReference>
<dbReference type="PANTHER" id="PTHR24147:SF60">
    <property type="entry name" value="ANKYRIN REPEAT DOMAIN-CONTAINING PROTEIN 26-RELATED"/>
    <property type="match status" value="1"/>
</dbReference>
<feature type="coiled-coil region" evidence="3">
    <location>
        <begin position="1003"/>
        <end position="1121"/>
    </location>
</feature>
<feature type="coiled-coil region" evidence="3">
    <location>
        <begin position="1516"/>
        <end position="1543"/>
    </location>
</feature>
<sequence length="1661" mass="191909">MKKIFGFGSRKGVSPLAAASSPGRSRGERLTGGGRGPSQPGYHLQDRDLGKIHRAASAGSAAKVKQILLLRINGLNDRDKMNRTALHLACANGHPGVVTLLVDRKCLLNLCDNENRTALIKAVQCQEEECATILLDHGADPNIMDILGNTALHYAVLGQNIAIVEKLLSFKANIEARNKDDLTPLSLAQSENKEHMVEFLVNRGARIHTIDHMESDLCVIYIKLMLAVNDESGNIVRLLFQQGTDVFSQDNCGWTSEEYAFVVVLICHNQQVMSEYKEERRAKKSSESSKSFADESSEEDSLRSKHGIDDSWPTSEDEDFDVDTKNVMKPSLAKLKTAIQQSQKNIEAKYATVRSENRTSYEDNNFHSENEGVVETFPKTSEKIQGFSQPAFSSLEPLLKAPPMSSAVIGFTKEDTTKLAIKKKENGIDTIETAPKSQTNNDNLTYVYGEHKNSSSDKMSALGLEEDEDTESPWDSESLSTSLPQKYVDHLSEAADQRGKYILNEQVEDVLYIPSCMSGSRSFKMAKVEDTRNIGIPVACIDSPGKYSHLKPTLVVTDPVSNKGEGMKDVQALKSELDLEMTSQEEQKRLNGSENNHPQVEKEQKMHRSCVMDITENLYNADADDNDGLIQQRKSGKTDNQQFPTIENEDTDWSAKQTSSEEEIYSEKNKIKEKIDSVDDHNDLSQSSETISEHCELPYSNYKNSMLLIEQLSMDCKDSISLLKIQDAVLSYERLIELRKNHCELLTGKIKKMEKRISGLQKELSETKEMKSQLEHQKVEWEQELCNLRFTLKEEKEKRRNSDLLYDKIREQLRNKEEQYIKEVEVNQQLETTLRTLEMELKIVRKNLNQVSNSYEKEKTLLHENHMFQDEITKLRLEIDTVKNQNQEMEKKYFEDIAIVKEKNDHLQKTIKLNEETLTKTIFQHNEQLDVLTAENKMLNSKLENEKQNRERLEAEVESYQSRLATAIQDYEHCQTSKRDLQFAFQRERDEWFCLRDKMNFDISNLKDSNEVLSQQLSKAESKFNSLEIELHHTRDALRERTLVLEGVQRDLSQTQSQKKEIEHMYQKEQGKVNKYVGKQGSLEERLSHLQSENMLLRQQLDDAHNKADSKEKTVINIQDQFQDIIKIFQAESEKQGLLLNERNKELINECNHLKERMCQYENDKVEREAVVRQLQQELADTLKKQSMSEASLEVTSRYRVNLEEEKQELKKELDQSRSQLQEAQDRCTAAVRCAEETQDHMQKLEIENAKLKVTIKKQEHKIEQLQTNVSGNNSSQDEKEQLKKHIELKQSLEYSLDQEIKKNDQLEKEITRFKKLLKITKRKLNEYENEELSFPGDLKPNQIEMDIQINTLKHKNDDLTAKLESASSKCIRLDEKNKFLQQELLSKKAIQKKCEKLENEKKKWKQEVLNLNRLMEMNVVEFGEVEQYKRKIEERARQDVVEKLKEVNLFLQMQAASQENLEQLRENHNTSIRSQLELRIKDLEYELFKMKTSQDSKEIDLEKYKQLYLEELEGRKSLTNQLNKTNERLAEISTELLLQKQQNRFLVSVPNTRPVLETPGVGNFNNSFVLYGHSTPRESVVIPTSSPRISNSSIEAYLIKMQQDFEKTLTKELKEDAAEFESESYRAYPVGSVDQSNSYQDLLLKTSREYVQILKKNYMI</sequence>
<dbReference type="Pfam" id="PF12001">
    <property type="entry name" value="DUF3496"/>
    <property type="match status" value="1"/>
</dbReference>
<dbReference type="InterPro" id="IPR039497">
    <property type="entry name" value="CC144C-like_CC_dom"/>
</dbReference>
<dbReference type="PROSITE" id="PS50297">
    <property type="entry name" value="ANK_REP_REGION"/>
    <property type="match status" value="2"/>
</dbReference>
<feature type="compositionally biased region" description="Basic and acidic residues" evidence="4">
    <location>
        <begin position="278"/>
        <end position="287"/>
    </location>
</feature>
<dbReference type="SUPFAM" id="SSF48403">
    <property type="entry name" value="Ankyrin repeat"/>
    <property type="match status" value="1"/>
</dbReference>
<evidence type="ECO:0000256" key="3">
    <source>
        <dbReference type="SAM" id="Coils"/>
    </source>
</evidence>
<dbReference type="InterPro" id="IPR036770">
    <property type="entry name" value="Ankyrin_rpt-contain_sf"/>
</dbReference>
<feature type="domain" description="DUF3496" evidence="5">
    <location>
        <begin position="1474"/>
        <end position="1580"/>
    </location>
</feature>
<reference evidence="7" key="1">
    <citation type="submission" date="2023-12" db="EMBL/GenBank/DDBJ databases">
        <authorList>
            <person name="Brown T."/>
        </authorList>
    </citation>
    <scope>NUCLEOTIDE SEQUENCE</scope>
</reference>
<keyword evidence="2" id="KW-0040">ANK repeat</keyword>
<feature type="coiled-coil region" evidence="3">
    <location>
        <begin position="929"/>
        <end position="970"/>
    </location>
</feature>
<name>A0ABN9Z2V7_PIPNA</name>
<feature type="region of interest" description="Disordered" evidence="4">
    <location>
        <begin position="449"/>
        <end position="481"/>
    </location>
</feature>
<dbReference type="InterPro" id="IPR002110">
    <property type="entry name" value="Ankyrin_rpt"/>
</dbReference>
<feature type="repeat" description="ANK" evidence="2">
    <location>
        <begin position="147"/>
        <end position="179"/>
    </location>
</feature>
<evidence type="ECO:0000259" key="5">
    <source>
        <dbReference type="Pfam" id="PF12001"/>
    </source>
</evidence>
<dbReference type="SMART" id="SM00248">
    <property type="entry name" value="ANK"/>
    <property type="match status" value="4"/>
</dbReference>
<evidence type="ECO:0000313" key="7">
    <source>
        <dbReference type="EMBL" id="CAK6432634.1"/>
    </source>
</evidence>
<dbReference type="Gene3D" id="1.25.40.20">
    <property type="entry name" value="Ankyrin repeat-containing domain"/>
    <property type="match status" value="2"/>
</dbReference>
<evidence type="ECO:0000256" key="4">
    <source>
        <dbReference type="SAM" id="MobiDB-lite"/>
    </source>
</evidence>
<evidence type="ECO:0000256" key="1">
    <source>
        <dbReference type="ARBA" id="ARBA00023054"/>
    </source>
</evidence>
<dbReference type="InterPro" id="IPR021885">
    <property type="entry name" value="DUF3496"/>
</dbReference>
<keyword evidence="1 3" id="KW-0175">Coiled coil</keyword>
<evidence type="ECO:0000313" key="8">
    <source>
        <dbReference type="Proteomes" id="UP001314169"/>
    </source>
</evidence>
<feature type="region of interest" description="Disordered" evidence="4">
    <location>
        <begin position="1"/>
        <end position="45"/>
    </location>
</feature>
<keyword evidence="8" id="KW-1185">Reference proteome</keyword>
<evidence type="ECO:0008006" key="9">
    <source>
        <dbReference type="Google" id="ProtNLM"/>
    </source>
</evidence>
<feature type="repeat" description="ANK" evidence="2">
    <location>
        <begin position="81"/>
        <end position="113"/>
    </location>
</feature>
<protein>
    <recommendedName>
        <fullName evidence="9">Ankyrin repeat domain-containing protein 26</fullName>
    </recommendedName>
</protein>
<feature type="compositionally biased region" description="Basic and acidic residues" evidence="4">
    <location>
        <begin position="300"/>
        <end position="309"/>
    </location>
</feature>
<dbReference type="Pfam" id="PF00023">
    <property type="entry name" value="Ank"/>
    <property type="match status" value="1"/>
</dbReference>